<dbReference type="Proteomes" id="UP000198406">
    <property type="component" value="Unassembled WGS sequence"/>
</dbReference>
<dbReference type="Pfam" id="PF10363">
    <property type="entry name" value="RTP1_C1"/>
    <property type="match status" value="1"/>
</dbReference>
<gene>
    <name evidence="3" type="ORF">FisN_4Hh040</name>
</gene>
<accession>A0A1Z5KR30</accession>
<dbReference type="InterPro" id="IPR019451">
    <property type="entry name" value="Rtp1_C1"/>
</dbReference>
<evidence type="ECO:0000313" key="4">
    <source>
        <dbReference type="Proteomes" id="UP000198406"/>
    </source>
</evidence>
<feature type="domain" description="RNA polymerase II assembly factor Rtp1 C-terminal" evidence="2">
    <location>
        <begin position="730"/>
        <end position="840"/>
    </location>
</feature>
<dbReference type="PANTHER" id="PTHR20959">
    <property type="entry name" value="TRANSPORT AND GOLGI ORGANIZATION PROTEIN 6 FAMILY MEMBER"/>
    <property type="match status" value="1"/>
</dbReference>
<dbReference type="InterPro" id="IPR039600">
    <property type="entry name" value="TANGO6/Rtp1"/>
</dbReference>
<dbReference type="GO" id="GO:0009306">
    <property type="term" value="P:protein secretion"/>
    <property type="evidence" value="ECO:0007669"/>
    <property type="project" value="TreeGrafter"/>
</dbReference>
<dbReference type="AlphaFoldDB" id="A0A1Z5KR30"/>
<name>A0A1Z5KR30_FISSO</name>
<dbReference type="SUPFAM" id="SSF48371">
    <property type="entry name" value="ARM repeat"/>
    <property type="match status" value="1"/>
</dbReference>
<sequence length="1077" mass="120269">MKVDDIHSIKDAEDVAQKAVAIITQCLDELRDTEVLTAFRTEHLLLQVADVLQQARALHGDSTNDEGQTIVSDSVREIIVFGIFVPLFEALTCAYQVLDRVPEPPVIKGAKPKPPPGILSLRNYTDVACATEFAVILGILPHLEPNVLLALPDRLRYSLPKSLAGRLPRRLLLQSNVVVELDSRVTELDAVARAIGNMISLDRFQPMLLPRHVADLYAALLQANHESPTTTRGLPWLFQSTVPTLLQAKTFQTLLLFGTKGPLWLRQAVSIYLTDLAVQDLSAIVQVFVMPDINSSAAGIRLAKTLQVSRRKGDDEEFHYFSSLLHQCFSFLSHLENQEASKVQSVVHTVWAILDIIPMDCWRKSLNFDATSPLVLSQFLNLFSSAPPLSDARRVIEWLWESTGEEPSIWCLWWRLAAHSDVLHVPVVEKVKQLLRLLTVTWLEHTKKDTMLRHHRLVFHLLQALAPTSWDESKYLHIDHQSILIENRQSTLADPSEMARLVEKRTLVVIHTVLKSDDEEVRLLASHFFVLMLKLYLSSEGLVKSSFRLVPLVALPLLCEQLSLEPLLTSNDKNGIFEMMKCVFDCMVKHFKGEEEIGADSLLSFDEERLIKDMTRLGLGLSQSIQEPVFESSPETLLSVGSLLLGMLISILELGAQERSSADEEVLQSFIGPLETFARVTADSDDTSSSTKVEIGEMSSHAVALLASRKVLEPQQKSATALAFVDQVAQIEQDLKSSEPPIRARGVITLRHSAGAVDNSTDRTEISTLLKLTVSALADKESYVYLAAIYTLAAFADVVPRIVIPMMGRAVATGTLNDESLSEEQRIKVAEALIAVIRRKAAVDEYPPLLMEYMLWGSPSNRTTATLSHAKTIQQQTHEYFIGPEDDETEEGKSFEEQLIRLNTGGPLFETEESDTLRASFLQVVAELWGSIRSNAYIGSVMDACRLSVSLDSARPVRRAGALLARQMYSRLLERGDLDEARSMVAANEEGLHASLVRCYSLKDLKDLESERLYDPATEARCREALDLRQEAIELLRMGNLAWSVQKQEDANPIVHLLKESNATTKIPKNFLIKEID</sequence>
<protein>
    <recommendedName>
        <fullName evidence="2">RNA polymerase II assembly factor Rtp1 C-terminal domain-containing protein</fullName>
    </recommendedName>
</protein>
<reference evidence="3 4" key="1">
    <citation type="journal article" date="2015" name="Plant Cell">
        <title>Oil accumulation by the oleaginous diatom Fistulifera solaris as revealed by the genome and transcriptome.</title>
        <authorList>
            <person name="Tanaka T."/>
            <person name="Maeda Y."/>
            <person name="Veluchamy A."/>
            <person name="Tanaka M."/>
            <person name="Abida H."/>
            <person name="Marechal E."/>
            <person name="Bowler C."/>
            <person name="Muto M."/>
            <person name="Sunaga Y."/>
            <person name="Tanaka M."/>
            <person name="Yoshino T."/>
            <person name="Taniguchi T."/>
            <person name="Fukuda Y."/>
            <person name="Nemoto M."/>
            <person name="Matsumoto M."/>
            <person name="Wong P.S."/>
            <person name="Aburatani S."/>
            <person name="Fujibuchi W."/>
        </authorList>
    </citation>
    <scope>NUCLEOTIDE SEQUENCE [LARGE SCALE GENOMIC DNA]</scope>
    <source>
        <strain evidence="3 4">JPCC DA0580</strain>
    </source>
</reference>
<dbReference type="InParanoid" id="A0A1Z5KR30"/>
<evidence type="ECO:0000313" key="3">
    <source>
        <dbReference type="EMBL" id="GAX28378.1"/>
    </source>
</evidence>
<dbReference type="EMBL" id="BDSP01000273">
    <property type="protein sequence ID" value="GAX28378.1"/>
    <property type="molecule type" value="Genomic_DNA"/>
</dbReference>
<keyword evidence="4" id="KW-1185">Reference proteome</keyword>
<comment type="similarity">
    <text evidence="1">Belongs to the Tango6 family.</text>
</comment>
<comment type="caution">
    <text evidence="3">The sequence shown here is derived from an EMBL/GenBank/DDBJ whole genome shotgun (WGS) entry which is preliminary data.</text>
</comment>
<organism evidence="3 4">
    <name type="scientific">Fistulifera solaris</name>
    <name type="common">Oleaginous diatom</name>
    <dbReference type="NCBI Taxonomy" id="1519565"/>
    <lineage>
        <taxon>Eukaryota</taxon>
        <taxon>Sar</taxon>
        <taxon>Stramenopiles</taxon>
        <taxon>Ochrophyta</taxon>
        <taxon>Bacillariophyta</taxon>
        <taxon>Bacillariophyceae</taxon>
        <taxon>Bacillariophycidae</taxon>
        <taxon>Naviculales</taxon>
        <taxon>Naviculaceae</taxon>
        <taxon>Fistulifera</taxon>
    </lineage>
</organism>
<dbReference type="OrthoDB" id="39591at2759"/>
<dbReference type="InterPro" id="IPR016024">
    <property type="entry name" value="ARM-type_fold"/>
</dbReference>
<dbReference type="PANTHER" id="PTHR20959:SF1">
    <property type="entry name" value="TRANSPORT AND GOLGI ORGANIZATION PROTEIN 6 HOMOLOG"/>
    <property type="match status" value="1"/>
</dbReference>
<evidence type="ECO:0000256" key="1">
    <source>
        <dbReference type="ARBA" id="ARBA00005724"/>
    </source>
</evidence>
<proteinExistence type="inferred from homology"/>
<evidence type="ECO:0000259" key="2">
    <source>
        <dbReference type="Pfam" id="PF10363"/>
    </source>
</evidence>